<proteinExistence type="predicted"/>
<keyword evidence="2" id="KW-1185">Reference proteome</keyword>
<sequence>MKGYRPIFLLQASSALLPLRSIVNSHLICSSSLRTEPLLIIGIPPHTKKVEDAYPFQAIITRFKRQCGQGT</sequence>
<reference evidence="1" key="1">
    <citation type="submission" date="2023-06" db="EMBL/GenBank/DDBJ databases">
        <authorList>
            <consortium name="Lawrence Berkeley National Laboratory"/>
            <person name="Ahrendt S."/>
            <person name="Sahu N."/>
            <person name="Indic B."/>
            <person name="Wong-Bajracharya J."/>
            <person name="Merenyi Z."/>
            <person name="Ke H.-M."/>
            <person name="Monk M."/>
            <person name="Kocsube S."/>
            <person name="Drula E."/>
            <person name="Lipzen A."/>
            <person name="Balint B."/>
            <person name="Henrissat B."/>
            <person name="Andreopoulos B."/>
            <person name="Martin F.M."/>
            <person name="Harder C.B."/>
            <person name="Rigling D."/>
            <person name="Ford K.L."/>
            <person name="Foster G.D."/>
            <person name="Pangilinan J."/>
            <person name="Papanicolaou A."/>
            <person name="Barry K."/>
            <person name="LaButti K."/>
            <person name="Viragh M."/>
            <person name="Koriabine M."/>
            <person name="Yan M."/>
            <person name="Riley R."/>
            <person name="Champramary S."/>
            <person name="Plett K.L."/>
            <person name="Tsai I.J."/>
            <person name="Slot J."/>
            <person name="Sipos G."/>
            <person name="Plett J."/>
            <person name="Nagy L.G."/>
            <person name="Grigoriev I.V."/>
        </authorList>
    </citation>
    <scope>NUCLEOTIDE SEQUENCE</scope>
    <source>
        <strain evidence="1">CCBAS 213</strain>
    </source>
</reference>
<dbReference type="AlphaFoldDB" id="A0AA39NIS1"/>
<dbReference type="EMBL" id="JAUEPS010000004">
    <property type="protein sequence ID" value="KAK0466404.1"/>
    <property type="molecule type" value="Genomic_DNA"/>
</dbReference>
<dbReference type="Proteomes" id="UP001175211">
    <property type="component" value="Unassembled WGS sequence"/>
</dbReference>
<organism evidence="1 2">
    <name type="scientific">Armillaria tabescens</name>
    <name type="common">Ringless honey mushroom</name>
    <name type="synonym">Agaricus tabescens</name>
    <dbReference type="NCBI Taxonomy" id="1929756"/>
    <lineage>
        <taxon>Eukaryota</taxon>
        <taxon>Fungi</taxon>
        <taxon>Dikarya</taxon>
        <taxon>Basidiomycota</taxon>
        <taxon>Agaricomycotina</taxon>
        <taxon>Agaricomycetes</taxon>
        <taxon>Agaricomycetidae</taxon>
        <taxon>Agaricales</taxon>
        <taxon>Marasmiineae</taxon>
        <taxon>Physalacriaceae</taxon>
        <taxon>Desarmillaria</taxon>
    </lineage>
</organism>
<name>A0AA39NIS1_ARMTA</name>
<dbReference type="RefSeq" id="XP_060337231.1">
    <property type="nucleotide sequence ID" value="XM_060471578.1"/>
</dbReference>
<evidence type="ECO:0000313" key="2">
    <source>
        <dbReference type="Proteomes" id="UP001175211"/>
    </source>
</evidence>
<comment type="caution">
    <text evidence="1">The sequence shown here is derived from an EMBL/GenBank/DDBJ whole genome shotgun (WGS) entry which is preliminary data.</text>
</comment>
<evidence type="ECO:0000313" key="1">
    <source>
        <dbReference type="EMBL" id="KAK0466404.1"/>
    </source>
</evidence>
<dbReference type="GeneID" id="85355126"/>
<gene>
    <name evidence="1" type="ORF">EV420DRAFT_1511489</name>
</gene>
<protein>
    <submittedName>
        <fullName evidence="1">Uncharacterized protein</fullName>
    </submittedName>
</protein>
<accession>A0AA39NIS1</accession>